<sequence>MRLAVDTGGTFTDLVIEDGDRLYLFKAPTTPANPIEGIIDVIDVAANGLSLSRQVLLQRTELFVHGTTTATNAIVTGRTAKTAFLTTAGHPDILVLREGGRIGLPLFDYSIEYPKPYVPRALTFEIPERVGPDGQVLLALDEAVAREVIEWIAGTGVQAIAVCLLWSIVNPGHELRLEALIKELLPEIAVSLSHRVNPSLREYRRASATAIDASLKPIMGRYLGGLESRLRQEGYAGRLLVVTSQGMMKDAAEVAAAPIHAVKSGPAMAPVAGRHFATIAGLGDVAIVADTGGTTYDVALVRHGRIPETRETWIGRPYLGHMTGFPSIDIRSVGAGGGSIARVDEAGLLHVGPDSAGAVPGPACYGRGGDKPTVTDAALALGHIDPDFFLGGRMKLDLDLARRAIDSHVANPLDMSVEAAAAAILALVTETMAGAIEDITVNQGIDPRGAVLVGGGGAAGLNSVAIARRLHCGRVLFPDAGAALSAAGGLLCALSEDFSEFRMATSRQFDFAAVNAGLARLQSRVDEFLASAGNGVASQVEFSVEARYAQQIWEIKVPLRRAPVRSDEDLAALVEDFHKLHREIFAFDDPHGEIEFVNWRALVACELRRQPLGRIGTDGHGAKSSVTRRRAWFSGQAREVPVHEFDALPVGQRHVGPAIVETPFTTIVMDPQTEFWVDQSGGLIAELKRANEEVLS</sequence>
<dbReference type="KEGG" id="htq:FRZ44_02630"/>
<dbReference type="OrthoDB" id="7314499at2"/>
<evidence type="ECO:0000259" key="3">
    <source>
        <dbReference type="Pfam" id="PF19278"/>
    </source>
</evidence>
<dbReference type="InterPro" id="IPR045079">
    <property type="entry name" value="Oxoprolinase-like"/>
</dbReference>
<organism evidence="4 5">
    <name type="scientific">Hypericibacter terrae</name>
    <dbReference type="NCBI Taxonomy" id="2602015"/>
    <lineage>
        <taxon>Bacteria</taxon>
        <taxon>Pseudomonadati</taxon>
        <taxon>Pseudomonadota</taxon>
        <taxon>Alphaproteobacteria</taxon>
        <taxon>Rhodospirillales</taxon>
        <taxon>Dongiaceae</taxon>
        <taxon>Hypericibacter</taxon>
    </lineage>
</organism>
<feature type="domain" description="Hydantoinase A/oxoprolinase" evidence="1">
    <location>
        <begin position="205"/>
        <end position="495"/>
    </location>
</feature>
<dbReference type="PANTHER" id="PTHR11365:SF23">
    <property type="entry name" value="HYPOTHETICAL 5-OXOPROLINASE (EUROFUNG)-RELATED"/>
    <property type="match status" value="1"/>
</dbReference>
<dbReference type="GO" id="GO:0017168">
    <property type="term" value="F:5-oxoprolinase (ATP-hydrolyzing) activity"/>
    <property type="evidence" value="ECO:0007669"/>
    <property type="project" value="TreeGrafter"/>
</dbReference>
<dbReference type="InterPro" id="IPR002821">
    <property type="entry name" value="Hydantoinase_A"/>
</dbReference>
<dbReference type="Pfam" id="PF01968">
    <property type="entry name" value="Hydantoinase_A"/>
    <property type="match status" value="1"/>
</dbReference>
<dbReference type="InterPro" id="IPR049517">
    <property type="entry name" value="ACX-like_C"/>
</dbReference>
<dbReference type="GO" id="GO:0005829">
    <property type="term" value="C:cytosol"/>
    <property type="evidence" value="ECO:0007669"/>
    <property type="project" value="TreeGrafter"/>
</dbReference>
<dbReference type="RefSeq" id="WP_151175483.1">
    <property type="nucleotide sequence ID" value="NZ_CP042906.1"/>
</dbReference>
<evidence type="ECO:0000259" key="2">
    <source>
        <dbReference type="Pfam" id="PF05378"/>
    </source>
</evidence>
<reference evidence="4 5" key="1">
    <citation type="submission" date="2019-08" db="EMBL/GenBank/DDBJ databases">
        <title>Hyperibacter terrae gen. nov., sp. nov. and Hyperibacter viscosus sp. nov., two new members in the family Rhodospirillaceae isolated from the rhizosphere of Hypericum perforatum.</title>
        <authorList>
            <person name="Noviana Z."/>
        </authorList>
    </citation>
    <scope>NUCLEOTIDE SEQUENCE [LARGE SCALE GENOMIC DNA]</scope>
    <source>
        <strain evidence="4 5">R5913</strain>
    </source>
</reference>
<evidence type="ECO:0000259" key="1">
    <source>
        <dbReference type="Pfam" id="PF01968"/>
    </source>
</evidence>
<feature type="domain" description="Acetophenone carboxylase-like C-terminal" evidence="3">
    <location>
        <begin position="520"/>
        <end position="679"/>
    </location>
</feature>
<name>A0A5J6MCG1_9PROT</name>
<gene>
    <name evidence="4" type="ORF">FRZ44_02630</name>
</gene>
<dbReference type="GO" id="GO:0006749">
    <property type="term" value="P:glutathione metabolic process"/>
    <property type="evidence" value="ECO:0007669"/>
    <property type="project" value="TreeGrafter"/>
</dbReference>
<dbReference type="Pfam" id="PF05378">
    <property type="entry name" value="Hydant_A_N"/>
    <property type="match status" value="1"/>
</dbReference>
<evidence type="ECO:0000313" key="5">
    <source>
        <dbReference type="Proteomes" id="UP000326202"/>
    </source>
</evidence>
<dbReference type="Pfam" id="PF19278">
    <property type="entry name" value="Hydant_A_C"/>
    <property type="match status" value="1"/>
</dbReference>
<protein>
    <submittedName>
        <fullName evidence="4">Methylhydantoinase</fullName>
    </submittedName>
</protein>
<accession>A0A5J6MCG1</accession>
<dbReference type="Proteomes" id="UP000326202">
    <property type="component" value="Chromosome"/>
</dbReference>
<dbReference type="AlphaFoldDB" id="A0A5J6MCG1"/>
<keyword evidence="5" id="KW-1185">Reference proteome</keyword>
<dbReference type="EMBL" id="CP042906">
    <property type="protein sequence ID" value="QEX14983.1"/>
    <property type="molecule type" value="Genomic_DNA"/>
</dbReference>
<dbReference type="PANTHER" id="PTHR11365">
    <property type="entry name" value="5-OXOPROLINASE RELATED"/>
    <property type="match status" value="1"/>
</dbReference>
<dbReference type="InterPro" id="IPR008040">
    <property type="entry name" value="Hydant_A_N"/>
</dbReference>
<proteinExistence type="predicted"/>
<evidence type="ECO:0000313" key="4">
    <source>
        <dbReference type="EMBL" id="QEX14983.1"/>
    </source>
</evidence>
<feature type="domain" description="Hydantoinase/oxoprolinase N-terminal" evidence="2">
    <location>
        <begin position="2"/>
        <end position="184"/>
    </location>
</feature>